<dbReference type="HOGENOM" id="CLU_2570359_0_0_6"/>
<accession>D8K5S5</accession>
<evidence type="ECO:0000313" key="1">
    <source>
        <dbReference type="EMBL" id="ADJ28252.1"/>
    </source>
</evidence>
<protein>
    <submittedName>
        <fullName evidence="1">Uncharacterized protein</fullName>
    </submittedName>
</protein>
<dbReference type="EMBL" id="CP002086">
    <property type="protein sequence ID" value="ADJ28252.1"/>
    <property type="molecule type" value="Genomic_DNA"/>
</dbReference>
<dbReference type="KEGG" id="nwa:Nwat_1332"/>
<evidence type="ECO:0000313" key="2">
    <source>
        <dbReference type="Proteomes" id="UP000000393"/>
    </source>
</evidence>
<organism evidence="1 2">
    <name type="scientific">Nitrosococcus watsoni (strain C-113)</name>
    <dbReference type="NCBI Taxonomy" id="105559"/>
    <lineage>
        <taxon>Bacteria</taxon>
        <taxon>Pseudomonadati</taxon>
        <taxon>Pseudomonadota</taxon>
        <taxon>Gammaproteobacteria</taxon>
        <taxon>Chromatiales</taxon>
        <taxon>Chromatiaceae</taxon>
        <taxon>Nitrosococcus</taxon>
    </lineage>
</organism>
<sequence length="81" mass="9992">MRQLLPNQFHTLALHGFPYRLRRRFPIKMRETTPFLKQVEWESKRAPRLYEFLRLPTQQLYLALRVEPDRSPRLLNDWASR</sequence>
<name>D8K5S5_NITWC</name>
<dbReference type="AlphaFoldDB" id="D8K5S5"/>
<dbReference type="Proteomes" id="UP000000393">
    <property type="component" value="Chromosome"/>
</dbReference>
<keyword evidence="2" id="KW-1185">Reference proteome</keyword>
<gene>
    <name evidence="1" type="ordered locus">Nwat_1332</name>
</gene>
<proteinExistence type="predicted"/>
<reference evidence="1 2" key="1">
    <citation type="submission" date="2010-06" db="EMBL/GenBank/DDBJ databases">
        <title>Complete sequence of chromosome of Nitrosococcus watsoni C-113.</title>
        <authorList>
            <consortium name="US DOE Joint Genome Institute"/>
            <person name="Lucas S."/>
            <person name="Copeland A."/>
            <person name="Lapidus A."/>
            <person name="Cheng J.-F."/>
            <person name="Bruce D."/>
            <person name="Goodwin L."/>
            <person name="Pitluck S."/>
            <person name="Malfatti S.A."/>
            <person name="Chain P.S.G."/>
            <person name="Land M."/>
            <person name="Hauser L."/>
            <person name="Kyrpides N."/>
            <person name="Ivanova N."/>
            <person name="Cambell M.A."/>
            <person name="Heidelberg J.F."/>
            <person name="Klotz M.G."/>
            <person name="Woyke T."/>
        </authorList>
    </citation>
    <scope>NUCLEOTIDE SEQUENCE [LARGE SCALE GENOMIC DNA]</scope>
    <source>
        <strain evidence="1 2">C-113</strain>
    </source>
</reference>